<evidence type="ECO:0000313" key="1">
    <source>
        <dbReference type="EMBL" id="KAL1301887.1"/>
    </source>
</evidence>
<dbReference type="Pfam" id="PF05742">
    <property type="entry name" value="TANGO2"/>
    <property type="match status" value="1"/>
</dbReference>
<evidence type="ECO:0008006" key="3">
    <source>
        <dbReference type="Google" id="ProtNLM"/>
    </source>
</evidence>
<proteinExistence type="predicted"/>
<dbReference type="GeneID" id="95979766"/>
<dbReference type="PANTHER" id="PTHR17985">
    <property type="entry name" value="SER/THR-RICH PROTEIN T10 IN DGCR REGION"/>
    <property type="match status" value="1"/>
</dbReference>
<dbReference type="InterPro" id="IPR008551">
    <property type="entry name" value="TANGO2"/>
</dbReference>
<reference evidence="1 2" key="1">
    <citation type="submission" date="2024-07" db="EMBL/GenBank/DDBJ databases">
        <title>Draft sequence of the Neodothiora populina.</title>
        <authorList>
            <person name="Drown D.D."/>
            <person name="Schuette U.S."/>
            <person name="Buechlein A.B."/>
            <person name="Rusch D.R."/>
            <person name="Winton L.W."/>
            <person name="Adams G.A."/>
        </authorList>
    </citation>
    <scope>NUCLEOTIDE SEQUENCE [LARGE SCALE GENOMIC DNA]</scope>
    <source>
        <strain evidence="1 2">CPC 39397</strain>
    </source>
</reference>
<dbReference type="PANTHER" id="PTHR17985:SF8">
    <property type="entry name" value="TRANSPORT AND GOLGI ORGANIZATION PROTEIN 2 HOMOLOG"/>
    <property type="match status" value="1"/>
</dbReference>
<comment type="caution">
    <text evidence="1">The sequence shown here is derived from an EMBL/GenBank/DDBJ whole genome shotgun (WGS) entry which is preliminary data.</text>
</comment>
<name>A0ABR3P6X9_9PEZI</name>
<gene>
    <name evidence="1" type="ORF">AAFC00_006067</name>
</gene>
<dbReference type="EMBL" id="JBFMKM010000013">
    <property type="protein sequence ID" value="KAL1301887.1"/>
    <property type="molecule type" value="Genomic_DNA"/>
</dbReference>
<keyword evidence="2" id="KW-1185">Reference proteome</keyword>
<dbReference type="RefSeq" id="XP_069198163.1">
    <property type="nucleotide sequence ID" value="XM_069345958.1"/>
</dbReference>
<evidence type="ECO:0000313" key="2">
    <source>
        <dbReference type="Proteomes" id="UP001562354"/>
    </source>
</evidence>
<sequence>MCIAILCTSHPDYPFILINNRDEYLTRPTARAAFWEPPHQHVLGGRDLLRSVRGTWLGMTRQGRIAVLTNYREDQGKEVCGLKSRGAMVNSYLTTEPHSRESTEEFARRLVEDVGVGDVGGFTLCFGRLAPSGQGDGDRRGLAIVSNRSLDVGDVTWLAERPGEVVGLSNSHFGDTTWPKVVRGESLVREAVEANVRLAAAGKEDLLDRLFGVLSSDTLPRRKNGEDWETYLGQLRNSIFIPKLGGENIEENSADVVAAAADQNEKPVVVTSGDGHYATQKQTAILVSKEGTATFVEKTLYDEQCRPLQDDKVEYTFDIEGWGM</sequence>
<protein>
    <recommendedName>
        <fullName evidence="3">DUF833-domain-containing protein</fullName>
    </recommendedName>
</protein>
<dbReference type="Proteomes" id="UP001562354">
    <property type="component" value="Unassembled WGS sequence"/>
</dbReference>
<accession>A0ABR3P6X9</accession>
<organism evidence="1 2">
    <name type="scientific">Neodothiora populina</name>
    <dbReference type="NCBI Taxonomy" id="2781224"/>
    <lineage>
        <taxon>Eukaryota</taxon>
        <taxon>Fungi</taxon>
        <taxon>Dikarya</taxon>
        <taxon>Ascomycota</taxon>
        <taxon>Pezizomycotina</taxon>
        <taxon>Dothideomycetes</taxon>
        <taxon>Dothideomycetidae</taxon>
        <taxon>Dothideales</taxon>
        <taxon>Dothioraceae</taxon>
        <taxon>Neodothiora</taxon>
    </lineage>
</organism>